<accession>A0A6J5SST7</accession>
<sequence>MTNYTVKTDAYVETNTAEAGTVGFTFKAGTVTPKDAAESAALDQLVDAGIASVGNDSGFRKTSTKFVEPSTTDTPSEV</sequence>
<feature type="region of interest" description="Disordered" evidence="1">
    <location>
        <begin position="58"/>
        <end position="78"/>
    </location>
</feature>
<protein>
    <submittedName>
        <fullName evidence="2">Uncharacterized protein</fullName>
    </submittedName>
</protein>
<feature type="compositionally biased region" description="Polar residues" evidence="1">
    <location>
        <begin position="60"/>
        <end position="78"/>
    </location>
</feature>
<reference evidence="2" key="1">
    <citation type="submission" date="2020-05" db="EMBL/GenBank/DDBJ databases">
        <authorList>
            <person name="Chiriac C."/>
            <person name="Salcher M."/>
            <person name="Ghai R."/>
            <person name="Kavagutti S V."/>
        </authorList>
    </citation>
    <scope>NUCLEOTIDE SEQUENCE</scope>
</reference>
<name>A0A6J5SST7_9CAUD</name>
<gene>
    <name evidence="2" type="ORF">UFOVP1608_24</name>
</gene>
<dbReference type="EMBL" id="LR797470">
    <property type="protein sequence ID" value="CAB4218369.1"/>
    <property type="molecule type" value="Genomic_DNA"/>
</dbReference>
<proteinExistence type="predicted"/>
<evidence type="ECO:0000256" key="1">
    <source>
        <dbReference type="SAM" id="MobiDB-lite"/>
    </source>
</evidence>
<evidence type="ECO:0000313" key="2">
    <source>
        <dbReference type="EMBL" id="CAB4218369.1"/>
    </source>
</evidence>
<organism evidence="2">
    <name type="scientific">uncultured Caudovirales phage</name>
    <dbReference type="NCBI Taxonomy" id="2100421"/>
    <lineage>
        <taxon>Viruses</taxon>
        <taxon>Duplodnaviria</taxon>
        <taxon>Heunggongvirae</taxon>
        <taxon>Uroviricota</taxon>
        <taxon>Caudoviricetes</taxon>
        <taxon>Peduoviridae</taxon>
        <taxon>Maltschvirus</taxon>
        <taxon>Maltschvirus maltsch</taxon>
    </lineage>
</organism>